<evidence type="ECO:0000256" key="1">
    <source>
        <dbReference type="SAM" id="MobiDB-lite"/>
    </source>
</evidence>
<dbReference type="AlphaFoldDB" id="A0AA88DRT0"/>
<dbReference type="EMBL" id="BTGU01004120">
    <property type="protein sequence ID" value="GMN22497.1"/>
    <property type="molecule type" value="Genomic_DNA"/>
</dbReference>
<sequence length="73" mass="7180">MEGGWTGVLRGSGPRCQRLDVCRGGAKSDHDGGLVGGDREPESGVGGLGRIAAKDLGQGEGGGGARSDCGRGI</sequence>
<evidence type="ECO:0000313" key="3">
    <source>
        <dbReference type="EMBL" id="GMN60339.1"/>
    </source>
</evidence>
<name>A0AA88DRT0_FICCA</name>
<reference evidence="3" key="1">
    <citation type="submission" date="2023-07" db="EMBL/GenBank/DDBJ databases">
        <title>draft genome sequence of fig (Ficus carica).</title>
        <authorList>
            <person name="Takahashi T."/>
            <person name="Nishimura K."/>
        </authorList>
    </citation>
    <scope>NUCLEOTIDE SEQUENCE</scope>
</reference>
<organism evidence="3 4">
    <name type="scientific">Ficus carica</name>
    <name type="common">Common fig</name>
    <dbReference type="NCBI Taxonomy" id="3494"/>
    <lineage>
        <taxon>Eukaryota</taxon>
        <taxon>Viridiplantae</taxon>
        <taxon>Streptophyta</taxon>
        <taxon>Embryophyta</taxon>
        <taxon>Tracheophyta</taxon>
        <taxon>Spermatophyta</taxon>
        <taxon>Magnoliopsida</taxon>
        <taxon>eudicotyledons</taxon>
        <taxon>Gunneridae</taxon>
        <taxon>Pentapetalae</taxon>
        <taxon>rosids</taxon>
        <taxon>fabids</taxon>
        <taxon>Rosales</taxon>
        <taxon>Moraceae</taxon>
        <taxon>Ficeae</taxon>
        <taxon>Ficus</taxon>
    </lineage>
</organism>
<gene>
    <name evidence="3" type="ORF">TIFTF001_029444</name>
    <name evidence="2" type="ORF">TIFTF001_045663</name>
</gene>
<protein>
    <submittedName>
        <fullName evidence="3">Uncharacterized protein</fullName>
    </submittedName>
</protein>
<comment type="caution">
    <text evidence="3">The sequence shown here is derived from an EMBL/GenBank/DDBJ whole genome shotgun (WGS) entry which is preliminary data.</text>
</comment>
<keyword evidence="4" id="KW-1185">Reference proteome</keyword>
<feature type="region of interest" description="Disordered" evidence="1">
    <location>
        <begin position="22"/>
        <end position="73"/>
    </location>
</feature>
<dbReference type="Proteomes" id="UP001187192">
    <property type="component" value="Unassembled WGS sequence"/>
</dbReference>
<dbReference type="EMBL" id="BTGU01000098">
    <property type="protein sequence ID" value="GMN60339.1"/>
    <property type="molecule type" value="Genomic_DNA"/>
</dbReference>
<feature type="compositionally biased region" description="Gly residues" evidence="1">
    <location>
        <begin position="58"/>
        <end position="73"/>
    </location>
</feature>
<proteinExistence type="predicted"/>
<evidence type="ECO:0000313" key="2">
    <source>
        <dbReference type="EMBL" id="GMN22497.1"/>
    </source>
</evidence>
<evidence type="ECO:0000313" key="4">
    <source>
        <dbReference type="Proteomes" id="UP001187192"/>
    </source>
</evidence>
<feature type="compositionally biased region" description="Basic and acidic residues" evidence="1">
    <location>
        <begin position="22"/>
        <end position="42"/>
    </location>
</feature>
<accession>A0AA88DRT0</accession>